<organism evidence="1 2">
    <name type="scientific">Vaccinium darrowii</name>
    <dbReference type="NCBI Taxonomy" id="229202"/>
    <lineage>
        <taxon>Eukaryota</taxon>
        <taxon>Viridiplantae</taxon>
        <taxon>Streptophyta</taxon>
        <taxon>Embryophyta</taxon>
        <taxon>Tracheophyta</taxon>
        <taxon>Spermatophyta</taxon>
        <taxon>Magnoliopsida</taxon>
        <taxon>eudicotyledons</taxon>
        <taxon>Gunneridae</taxon>
        <taxon>Pentapetalae</taxon>
        <taxon>asterids</taxon>
        <taxon>Ericales</taxon>
        <taxon>Ericaceae</taxon>
        <taxon>Vaccinioideae</taxon>
        <taxon>Vaccinieae</taxon>
        <taxon>Vaccinium</taxon>
    </lineage>
</organism>
<comment type="caution">
    <text evidence="1">The sequence shown here is derived from an EMBL/GenBank/DDBJ whole genome shotgun (WGS) entry which is preliminary data.</text>
</comment>
<evidence type="ECO:0000313" key="1">
    <source>
        <dbReference type="EMBL" id="KAH7862969.1"/>
    </source>
</evidence>
<dbReference type="EMBL" id="CM037162">
    <property type="protein sequence ID" value="KAH7862969.1"/>
    <property type="molecule type" value="Genomic_DNA"/>
</dbReference>
<accession>A0ACB7ZB43</accession>
<sequence>METLGVKVTSVKEWEQLPNALRRVKHKMNLSFSSRVIRIDKPGAHCNIHSKGLDKDKMPSSDLIISKPFHGKQNPEYQGSEKFDGRGKESLVVQKGVEVEEQGCNESKPLGGKRILVAEDNVVLRKGAVANVSGLGAMVESCENGKQALELVCKGLSDQTRKLDGAAASNTYWL</sequence>
<name>A0ACB7ZB43_9ERIC</name>
<keyword evidence="2" id="KW-1185">Reference proteome</keyword>
<proteinExistence type="predicted"/>
<gene>
    <name evidence="1" type="ORF">Vadar_011620</name>
</gene>
<protein>
    <submittedName>
        <fullName evidence="1">Uncharacterized protein</fullName>
    </submittedName>
</protein>
<reference evidence="1 2" key="1">
    <citation type="journal article" date="2021" name="Hortic Res">
        <title>High-quality reference genome and annotation aids understanding of berry development for evergreen blueberry (Vaccinium darrowii).</title>
        <authorList>
            <person name="Yu J."/>
            <person name="Hulse-Kemp A.M."/>
            <person name="Babiker E."/>
            <person name="Staton M."/>
        </authorList>
    </citation>
    <scope>NUCLEOTIDE SEQUENCE [LARGE SCALE GENOMIC DNA]</scope>
    <source>
        <strain evidence="2">cv. NJ 8807/NJ 8810</strain>
        <tissue evidence="1">Young leaf</tissue>
    </source>
</reference>
<dbReference type="Proteomes" id="UP000828048">
    <property type="component" value="Chromosome 12"/>
</dbReference>
<evidence type="ECO:0000313" key="2">
    <source>
        <dbReference type="Proteomes" id="UP000828048"/>
    </source>
</evidence>